<evidence type="ECO:0000313" key="2">
    <source>
        <dbReference type="EMBL" id="ABA19843.1"/>
    </source>
</evidence>
<organism evidence="2 3">
    <name type="scientific">Trichormus variabilis (strain ATCC 29413 / PCC 7937)</name>
    <name type="common">Anabaena variabilis</name>
    <dbReference type="NCBI Taxonomy" id="240292"/>
    <lineage>
        <taxon>Bacteria</taxon>
        <taxon>Bacillati</taxon>
        <taxon>Cyanobacteriota</taxon>
        <taxon>Cyanophyceae</taxon>
        <taxon>Nostocales</taxon>
        <taxon>Nostocaceae</taxon>
        <taxon>Trichormus</taxon>
    </lineage>
</organism>
<name>Q3MGP3_TRIV2</name>
<evidence type="ECO:0000256" key="1">
    <source>
        <dbReference type="SAM" id="Phobius"/>
    </source>
</evidence>
<dbReference type="STRING" id="240292.Ava_0217"/>
<evidence type="ECO:0000313" key="3">
    <source>
        <dbReference type="Proteomes" id="UP000002533"/>
    </source>
</evidence>
<dbReference type="KEGG" id="ava:Ava_0217"/>
<protein>
    <submittedName>
        <fullName evidence="2">Uncharacterized protein</fullName>
    </submittedName>
</protein>
<sequence length="80" mass="9188">MGEEDAIYRVFTDGLFVPFFFLIGITLRASARQTLCSIREPAHASVLLCVINHFLAQWRSHTMLFNLIISLSLRHRTQPV</sequence>
<keyword evidence="1" id="KW-0812">Transmembrane</keyword>
<dbReference type="HOGENOM" id="CLU_2582035_0_0_3"/>
<dbReference type="EMBL" id="CP000117">
    <property type="protein sequence ID" value="ABA19843.1"/>
    <property type="molecule type" value="Genomic_DNA"/>
</dbReference>
<proteinExistence type="predicted"/>
<keyword evidence="1" id="KW-1133">Transmembrane helix</keyword>
<gene>
    <name evidence="2" type="ordered locus">Ava_0217</name>
</gene>
<keyword evidence="1" id="KW-0472">Membrane</keyword>
<feature type="transmembrane region" description="Helical" evidence="1">
    <location>
        <begin position="6"/>
        <end position="27"/>
    </location>
</feature>
<reference evidence="3" key="1">
    <citation type="journal article" date="2014" name="Stand. Genomic Sci.">
        <title>Complete genome sequence of Anabaena variabilis ATCC 29413.</title>
        <authorList>
            <person name="Thiel T."/>
            <person name="Pratte B.S."/>
            <person name="Zhong J."/>
            <person name="Goodwin L."/>
            <person name="Copeland A."/>
            <person name="Lucas S."/>
            <person name="Han C."/>
            <person name="Pitluck S."/>
            <person name="Land M.L."/>
            <person name="Kyrpides N.C."/>
            <person name="Woyke T."/>
        </authorList>
    </citation>
    <scope>NUCLEOTIDE SEQUENCE [LARGE SCALE GENOMIC DNA]</scope>
    <source>
        <strain evidence="3">ATCC 29413 / PCC 7937</strain>
    </source>
</reference>
<dbReference type="AlphaFoldDB" id="Q3MGP3"/>
<dbReference type="Proteomes" id="UP000002533">
    <property type="component" value="Chromosome"/>
</dbReference>
<accession>Q3MGP3</accession>